<dbReference type="AlphaFoldDB" id="A0A4V2W3Z4"/>
<dbReference type="EMBL" id="SMCS01000004">
    <property type="protein sequence ID" value="TCV93939.1"/>
    <property type="molecule type" value="Genomic_DNA"/>
</dbReference>
<feature type="transmembrane region" description="Helical" evidence="9">
    <location>
        <begin position="142"/>
        <end position="168"/>
    </location>
</feature>
<evidence type="ECO:0000256" key="8">
    <source>
        <dbReference type="ARBA" id="ARBA00023012"/>
    </source>
</evidence>
<dbReference type="Pfam" id="PF02518">
    <property type="entry name" value="HATPase_c"/>
    <property type="match status" value="1"/>
</dbReference>
<keyword evidence="3" id="KW-0597">Phosphoprotein</keyword>
<evidence type="ECO:0000256" key="9">
    <source>
        <dbReference type="SAM" id="Phobius"/>
    </source>
</evidence>
<keyword evidence="9" id="KW-1133">Transmembrane helix</keyword>
<dbReference type="GO" id="GO:0000156">
    <property type="term" value="F:phosphorelay response regulator activity"/>
    <property type="evidence" value="ECO:0007669"/>
    <property type="project" value="TreeGrafter"/>
</dbReference>
<evidence type="ECO:0000313" key="12">
    <source>
        <dbReference type="Proteomes" id="UP000295645"/>
    </source>
</evidence>
<evidence type="ECO:0000259" key="10">
    <source>
        <dbReference type="PROSITE" id="PS50109"/>
    </source>
</evidence>
<dbReference type="PANTHER" id="PTHR42878">
    <property type="entry name" value="TWO-COMPONENT HISTIDINE KINASE"/>
    <property type="match status" value="1"/>
</dbReference>
<dbReference type="Gene3D" id="1.10.287.130">
    <property type="match status" value="1"/>
</dbReference>
<evidence type="ECO:0000256" key="5">
    <source>
        <dbReference type="ARBA" id="ARBA00022741"/>
    </source>
</evidence>
<dbReference type="EC" id="2.7.13.3" evidence="2"/>
<name>A0A4V2W3Z4_9GAMM</name>
<evidence type="ECO:0000256" key="3">
    <source>
        <dbReference type="ARBA" id="ARBA00022553"/>
    </source>
</evidence>
<gene>
    <name evidence="11" type="ORF">EC912_104135</name>
</gene>
<keyword evidence="9" id="KW-0472">Membrane</keyword>
<comment type="caution">
    <text evidence="11">The sequence shown here is derived from an EMBL/GenBank/DDBJ whole genome shotgun (WGS) entry which is preliminary data.</text>
</comment>
<proteinExistence type="predicted"/>
<dbReference type="SMART" id="SM00388">
    <property type="entry name" value="HisKA"/>
    <property type="match status" value="1"/>
</dbReference>
<dbReference type="OrthoDB" id="9770795at2"/>
<evidence type="ECO:0000256" key="1">
    <source>
        <dbReference type="ARBA" id="ARBA00000085"/>
    </source>
</evidence>
<dbReference type="InterPro" id="IPR005467">
    <property type="entry name" value="His_kinase_dom"/>
</dbReference>
<protein>
    <recommendedName>
        <fullName evidence="2">histidine kinase</fullName>
        <ecNumber evidence="2">2.7.13.3</ecNumber>
    </recommendedName>
</protein>
<dbReference type="InterPro" id="IPR003594">
    <property type="entry name" value="HATPase_dom"/>
</dbReference>
<organism evidence="11 12">
    <name type="scientific">Luteibacter rhizovicinus</name>
    <dbReference type="NCBI Taxonomy" id="242606"/>
    <lineage>
        <taxon>Bacteria</taxon>
        <taxon>Pseudomonadati</taxon>
        <taxon>Pseudomonadota</taxon>
        <taxon>Gammaproteobacteria</taxon>
        <taxon>Lysobacterales</taxon>
        <taxon>Rhodanobacteraceae</taxon>
        <taxon>Luteibacter</taxon>
    </lineage>
</organism>
<keyword evidence="5" id="KW-0547">Nucleotide-binding</keyword>
<dbReference type="RefSeq" id="WP_132144134.1">
    <property type="nucleotide sequence ID" value="NZ_SMCS01000004.1"/>
</dbReference>
<sequence>MTASLQPARRPVRLRSRLLLSGLLPMTLVALTMVVAFTATYMSSLTTEAQALATAQAFRIGESMVDAGNDEHLRRALQLALTANPPTTLVSLRRDNGRQIVIDNGAPLAKAATYRVTVATPYGELTAISDARPSNDRRTSALWFGTFMTLGILAIFALATCAHASLIVRPLDTVRDRFMRVLRGRPFIEPVQTGVVEFDALDECIDKVAELRAHHEDRMAEALRLRLRDIARQTRFVARFGDHFRQPLQAMGLFVAGMQPGKDLHQRAALAQIGSNLVRMTELLDALMEMARFDAGIVEPLPVDLIASDLFVRERDTCAAEAHRLHVDLRWRGGRLPLHSDGALLGELLHRLVANAMASAPHGRVLVAARRRGRGVRIEVRDNGVGIDFEQQERIFEEFVRLPGHVDYGLGLTIARRIADVLGGQIGVRSRPGAGSTFWVEVDGVDRRGDWNAESTSLRRAS</sequence>
<dbReference type="PROSITE" id="PS50109">
    <property type="entry name" value="HIS_KIN"/>
    <property type="match status" value="1"/>
</dbReference>
<dbReference type="PRINTS" id="PR00344">
    <property type="entry name" value="BCTRLSENSOR"/>
</dbReference>
<keyword evidence="4" id="KW-0808">Transferase</keyword>
<keyword evidence="7" id="KW-0067">ATP-binding</keyword>
<dbReference type="GO" id="GO:0007234">
    <property type="term" value="P:osmosensory signaling via phosphorelay pathway"/>
    <property type="evidence" value="ECO:0007669"/>
    <property type="project" value="TreeGrafter"/>
</dbReference>
<dbReference type="InterPro" id="IPR003661">
    <property type="entry name" value="HisK_dim/P_dom"/>
</dbReference>
<evidence type="ECO:0000256" key="6">
    <source>
        <dbReference type="ARBA" id="ARBA00022777"/>
    </source>
</evidence>
<dbReference type="GO" id="GO:0000155">
    <property type="term" value="F:phosphorelay sensor kinase activity"/>
    <property type="evidence" value="ECO:0007669"/>
    <property type="project" value="InterPro"/>
</dbReference>
<keyword evidence="12" id="KW-1185">Reference proteome</keyword>
<keyword evidence="9" id="KW-0812">Transmembrane</keyword>
<dbReference type="InterPro" id="IPR050351">
    <property type="entry name" value="BphY/WalK/GraS-like"/>
</dbReference>
<dbReference type="InterPro" id="IPR004358">
    <property type="entry name" value="Sig_transdc_His_kin-like_C"/>
</dbReference>
<keyword evidence="6 11" id="KW-0418">Kinase</keyword>
<evidence type="ECO:0000313" key="11">
    <source>
        <dbReference type="EMBL" id="TCV93939.1"/>
    </source>
</evidence>
<dbReference type="PANTHER" id="PTHR42878:SF7">
    <property type="entry name" value="SENSOR HISTIDINE KINASE GLRK"/>
    <property type="match status" value="1"/>
</dbReference>
<dbReference type="Gene3D" id="3.30.565.10">
    <property type="entry name" value="Histidine kinase-like ATPase, C-terminal domain"/>
    <property type="match status" value="1"/>
</dbReference>
<evidence type="ECO:0000256" key="2">
    <source>
        <dbReference type="ARBA" id="ARBA00012438"/>
    </source>
</evidence>
<dbReference type="GO" id="GO:0030295">
    <property type="term" value="F:protein kinase activator activity"/>
    <property type="evidence" value="ECO:0007669"/>
    <property type="project" value="TreeGrafter"/>
</dbReference>
<evidence type="ECO:0000256" key="7">
    <source>
        <dbReference type="ARBA" id="ARBA00022840"/>
    </source>
</evidence>
<reference evidence="11 12" key="1">
    <citation type="submission" date="2019-03" db="EMBL/GenBank/DDBJ databases">
        <title>Above-ground endophytic microbial communities from plants in different locations in the United States.</title>
        <authorList>
            <person name="Frank C."/>
        </authorList>
    </citation>
    <scope>NUCLEOTIDE SEQUENCE [LARGE SCALE GENOMIC DNA]</scope>
    <source>
        <strain evidence="11 12">LP_13_YM</strain>
    </source>
</reference>
<accession>A0A4V2W3Z4</accession>
<comment type="catalytic activity">
    <reaction evidence="1">
        <text>ATP + protein L-histidine = ADP + protein N-phospho-L-histidine.</text>
        <dbReference type="EC" id="2.7.13.3"/>
    </reaction>
</comment>
<feature type="transmembrane region" description="Helical" evidence="9">
    <location>
        <begin position="18"/>
        <end position="42"/>
    </location>
</feature>
<keyword evidence="8" id="KW-0902">Two-component regulatory system</keyword>
<evidence type="ECO:0000256" key="4">
    <source>
        <dbReference type="ARBA" id="ARBA00022679"/>
    </source>
</evidence>
<dbReference type="CDD" id="cd00075">
    <property type="entry name" value="HATPase"/>
    <property type="match status" value="1"/>
</dbReference>
<dbReference type="SUPFAM" id="SSF55874">
    <property type="entry name" value="ATPase domain of HSP90 chaperone/DNA topoisomerase II/histidine kinase"/>
    <property type="match status" value="1"/>
</dbReference>
<dbReference type="Proteomes" id="UP000295645">
    <property type="component" value="Unassembled WGS sequence"/>
</dbReference>
<feature type="domain" description="Histidine kinase" evidence="10">
    <location>
        <begin position="239"/>
        <end position="446"/>
    </location>
</feature>
<dbReference type="SMART" id="SM00387">
    <property type="entry name" value="HATPase_c"/>
    <property type="match status" value="1"/>
</dbReference>
<dbReference type="InterPro" id="IPR036890">
    <property type="entry name" value="HATPase_C_sf"/>
</dbReference>
<dbReference type="GO" id="GO:0005524">
    <property type="term" value="F:ATP binding"/>
    <property type="evidence" value="ECO:0007669"/>
    <property type="project" value="UniProtKB-KW"/>
</dbReference>